<keyword evidence="6" id="KW-1185">Reference proteome</keyword>
<feature type="domain" description="DprA winged helix" evidence="4">
    <location>
        <begin position="348"/>
        <end position="407"/>
    </location>
</feature>
<reference evidence="5 6" key="1">
    <citation type="submission" date="2022-07" db="EMBL/GenBank/DDBJ databases">
        <title>Bombella genomes.</title>
        <authorList>
            <person name="Harer L."/>
            <person name="Styblova S."/>
            <person name="Ehrmann M."/>
        </authorList>
    </citation>
    <scope>NUCLEOTIDE SEQUENCE [LARGE SCALE GENOMIC DNA]</scope>
    <source>
        <strain evidence="5 6">TMW 2.2558</strain>
    </source>
</reference>
<sequence length="413" mass="43559">MTTSSPLLAAPTAAERLAQIRLARTKGIGTATFSKLMGLYSSATQAIEALPTRARLAGRPAPLIPSQTAIEDEIAWLAQRGGAHLLRSDSAYPHLLTLLPNAPILLFAQGNTALLSSQSVAIVGARNASNPALKLTEQFATGLAESGITIISGLARGIDGAAHRGALPFRRTIAALPGGLDVTYPPEHAALQADIAQQGCLITEYPPGTAANARHFPRRNHLIAGLSRGCLLVEAAHRSGTLITARLALNYKRLLFAIPGFPQDPRSRGGNDLLRHNKALLVERYQDILTHLNNTPLSAHNPAAWERPPARQASLFAPPPPAPLPPAAAVSTSLVSTPPTSPPQSPSPTMPDDQNNDSDKKNILSLLAHTPSTVDEIASRCQLSISAVAAILIELEINGAIQRHEDGTLTTLS</sequence>
<feature type="compositionally biased region" description="Pro residues" evidence="2">
    <location>
        <begin position="317"/>
        <end position="326"/>
    </location>
</feature>
<evidence type="ECO:0000256" key="1">
    <source>
        <dbReference type="ARBA" id="ARBA00006525"/>
    </source>
</evidence>
<feature type="region of interest" description="Disordered" evidence="2">
    <location>
        <begin position="312"/>
        <end position="359"/>
    </location>
</feature>
<dbReference type="Proteomes" id="UP001165648">
    <property type="component" value="Unassembled WGS sequence"/>
</dbReference>
<evidence type="ECO:0000256" key="2">
    <source>
        <dbReference type="SAM" id="MobiDB-lite"/>
    </source>
</evidence>
<dbReference type="PANTHER" id="PTHR43022">
    <property type="entry name" value="PROTEIN SMF"/>
    <property type="match status" value="1"/>
</dbReference>
<evidence type="ECO:0000313" key="6">
    <source>
        <dbReference type="Proteomes" id="UP001165648"/>
    </source>
</evidence>
<dbReference type="PANTHER" id="PTHR43022:SF1">
    <property type="entry name" value="PROTEIN SMF"/>
    <property type="match status" value="1"/>
</dbReference>
<feature type="compositionally biased region" description="Pro residues" evidence="2">
    <location>
        <begin position="339"/>
        <end position="349"/>
    </location>
</feature>
<evidence type="ECO:0000259" key="3">
    <source>
        <dbReference type="Pfam" id="PF02481"/>
    </source>
</evidence>
<dbReference type="Gene3D" id="1.10.10.10">
    <property type="entry name" value="Winged helix-like DNA-binding domain superfamily/Winged helix DNA-binding domain"/>
    <property type="match status" value="1"/>
</dbReference>
<gene>
    <name evidence="5" type="primary">dprA</name>
    <name evidence="5" type="ORF">NQF64_00175</name>
</gene>
<dbReference type="RefSeq" id="WP_266106102.1">
    <property type="nucleotide sequence ID" value="NZ_JANIDW010000001.1"/>
</dbReference>
<dbReference type="Pfam" id="PF21102">
    <property type="entry name" value="DprA_N"/>
    <property type="match status" value="1"/>
</dbReference>
<feature type="domain" description="Smf/DprA SLOG" evidence="3">
    <location>
        <begin position="85"/>
        <end position="292"/>
    </location>
</feature>
<evidence type="ECO:0000313" key="5">
    <source>
        <dbReference type="EMBL" id="MCX5613667.1"/>
    </source>
</evidence>
<name>A0ABT3W7A8_9PROT</name>
<dbReference type="InterPro" id="IPR003488">
    <property type="entry name" value="DprA"/>
</dbReference>
<evidence type="ECO:0000259" key="4">
    <source>
        <dbReference type="Pfam" id="PF17782"/>
    </source>
</evidence>
<comment type="caution">
    <text evidence="5">The sequence shown here is derived from an EMBL/GenBank/DDBJ whole genome shotgun (WGS) entry which is preliminary data.</text>
</comment>
<proteinExistence type="inferred from homology"/>
<dbReference type="InterPro" id="IPR036388">
    <property type="entry name" value="WH-like_DNA-bd_sf"/>
</dbReference>
<dbReference type="NCBIfam" id="TIGR00732">
    <property type="entry name" value="dprA"/>
    <property type="match status" value="1"/>
</dbReference>
<dbReference type="EMBL" id="JANIDW010000001">
    <property type="protein sequence ID" value="MCX5613667.1"/>
    <property type="molecule type" value="Genomic_DNA"/>
</dbReference>
<dbReference type="SUPFAM" id="SSF102405">
    <property type="entry name" value="MCP/YpsA-like"/>
    <property type="match status" value="1"/>
</dbReference>
<comment type="similarity">
    <text evidence="1">Belongs to the DprA/Smf family.</text>
</comment>
<dbReference type="Pfam" id="PF17782">
    <property type="entry name" value="WHD_DprA"/>
    <property type="match status" value="1"/>
</dbReference>
<organism evidence="5 6">
    <name type="scientific">Bombella saccharophila</name>
    <dbReference type="NCBI Taxonomy" id="2967338"/>
    <lineage>
        <taxon>Bacteria</taxon>
        <taxon>Pseudomonadati</taxon>
        <taxon>Pseudomonadota</taxon>
        <taxon>Alphaproteobacteria</taxon>
        <taxon>Acetobacterales</taxon>
        <taxon>Acetobacteraceae</taxon>
        <taxon>Bombella</taxon>
    </lineage>
</organism>
<protein>
    <submittedName>
        <fullName evidence="5">DNA-processing protein DprA</fullName>
    </submittedName>
</protein>
<dbReference type="InterPro" id="IPR041614">
    <property type="entry name" value="DprA_WH"/>
</dbReference>
<dbReference type="Pfam" id="PF02481">
    <property type="entry name" value="DNA_processg_A"/>
    <property type="match status" value="1"/>
</dbReference>
<feature type="compositionally biased region" description="Low complexity" evidence="2">
    <location>
        <begin position="327"/>
        <end position="338"/>
    </location>
</feature>
<dbReference type="Gene3D" id="3.40.50.450">
    <property type="match status" value="1"/>
</dbReference>
<dbReference type="InterPro" id="IPR057666">
    <property type="entry name" value="DrpA_SLOG"/>
</dbReference>
<accession>A0ABT3W7A8</accession>